<feature type="repeat" description="WD" evidence="4">
    <location>
        <begin position="252"/>
        <end position="294"/>
    </location>
</feature>
<dbReference type="SMART" id="SM00320">
    <property type="entry name" value="WD40"/>
    <property type="match status" value="5"/>
</dbReference>
<dbReference type="InterPro" id="IPR036322">
    <property type="entry name" value="WD40_repeat_dom_sf"/>
</dbReference>
<evidence type="ECO:0000256" key="3">
    <source>
        <dbReference type="ARBA" id="ARBA00022737"/>
    </source>
</evidence>
<keyword evidence="2 4" id="KW-0853">WD repeat</keyword>
<dbReference type="Gene3D" id="2.130.10.10">
    <property type="entry name" value="YVTN repeat-like/Quinoprotein amine dehydrogenase"/>
    <property type="match status" value="1"/>
</dbReference>
<sequence length="528" mass="57584">MISAVCWAPRDSAQSKPVKFELLQEELELAKAKASASGLVDNDNEVENMNMSGGDGGDDSESDDADAQSELDVDGLPKSLKMDDYDNEWVNNQSNGVQVTAEDDIMDEMDLNVGTDADMKAIEEAEDDVEDQEDFNLQPNDRIVIVAHTDEDYSCLEVQVYDDDSGSLYVHHDISLPAFPLCLTWLGSDAIPTTTNSKNYVAVGTFHPGIEIWNLDVLDVIEPNLTLGGREKSKQQSQMGTGMPLGQGNLREGSHTDAVMGLSWNSVHTNLLASGSADKTVKLWDLPTEKCVHTFMHHKDKVQSVMWNGLEPNILLSGSFDKTLAVFDARQGASAEIASCAVAADVECALWNPFHGAQFLVSSEDGKVYCFDVRALGKGEVYSFRAHDQACSAVSLSPLVRGLMATCSPDKTVKIWDLNSGKDEDAPSLVCQKTMAIGGIYDCSFSVDDPFLLAAGGDKGILGLWDITEEQNVQQAFSNKVESKKTSGDDSVNVNVETEEETTEQPKSKDSQQQGNTQKKKKKNKKKK</sequence>
<feature type="repeat" description="WD" evidence="4">
    <location>
        <begin position="384"/>
        <end position="426"/>
    </location>
</feature>
<dbReference type="Pfam" id="PF00400">
    <property type="entry name" value="WD40"/>
    <property type="match status" value="4"/>
</dbReference>
<dbReference type="SUPFAM" id="SSF50978">
    <property type="entry name" value="WD40 repeat-like"/>
    <property type="match status" value="1"/>
</dbReference>
<evidence type="ECO:0000256" key="2">
    <source>
        <dbReference type="ARBA" id="ARBA00022574"/>
    </source>
</evidence>
<dbReference type="AlphaFoldDB" id="A0A6S8F7I0"/>
<reference evidence="7" key="1">
    <citation type="submission" date="2021-01" db="EMBL/GenBank/DDBJ databases">
        <authorList>
            <person name="Corre E."/>
            <person name="Pelletier E."/>
            <person name="Niang G."/>
            <person name="Scheremetjew M."/>
            <person name="Finn R."/>
            <person name="Kale V."/>
            <person name="Holt S."/>
            <person name="Cochrane G."/>
            <person name="Meng A."/>
            <person name="Brown T."/>
            <person name="Cohen L."/>
        </authorList>
    </citation>
    <scope>NUCLEOTIDE SEQUENCE</scope>
    <source>
        <strain evidence="7">GSBS06</strain>
    </source>
</reference>
<dbReference type="PRINTS" id="PR00320">
    <property type="entry name" value="GPROTEINBRPT"/>
</dbReference>
<dbReference type="InterPro" id="IPR015943">
    <property type="entry name" value="WD40/YVTN_repeat-like_dom_sf"/>
</dbReference>
<name>A0A6S8F7I0_9STRA</name>
<feature type="region of interest" description="Disordered" evidence="5">
    <location>
        <begin position="478"/>
        <end position="528"/>
    </location>
</feature>
<dbReference type="EMBL" id="HBIN01020208">
    <property type="protein sequence ID" value="CAE0445413.1"/>
    <property type="molecule type" value="Transcribed_RNA"/>
</dbReference>
<dbReference type="InterPro" id="IPR019775">
    <property type="entry name" value="WD40_repeat_CS"/>
</dbReference>
<dbReference type="GO" id="GO:0005634">
    <property type="term" value="C:nucleus"/>
    <property type="evidence" value="ECO:0007669"/>
    <property type="project" value="TreeGrafter"/>
</dbReference>
<dbReference type="EMBL" id="HBIN01020207">
    <property type="protein sequence ID" value="CAE0445412.1"/>
    <property type="molecule type" value="Transcribed_RNA"/>
</dbReference>
<evidence type="ECO:0000313" key="7">
    <source>
        <dbReference type="EMBL" id="CAE0445413.1"/>
    </source>
</evidence>
<protein>
    <submittedName>
        <fullName evidence="7">Uncharacterized protein</fullName>
    </submittedName>
</protein>
<feature type="region of interest" description="Disordered" evidence="5">
    <location>
        <begin position="32"/>
        <end position="78"/>
    </location>
</feature>
<dbReference type="PROSITE" id="PS00678">
    <property type="entry name" value="WD_REPEATS_1"/>
    <property type="match status" value="2"/>
</dbReference>
<dbReference type="PANTHER" id="PTHR14091">
    <property type="entry name" value="PERIODIC TRYPTOPHAN PROTEIN 1"/>
    <property type="match status" value="1"/>
</dbReference>
<organism evidence="7">
    <name type="scientific">Aplanochytrium stocchinoi</name>
    <dbReference type="NCBI Taxonomy" id="215587"/>
    <lineage>
        <taxon>Eukaryota</taxon>
        <taxon>Sar</taxon>
        <taxon>Stramenopiles</taxon>
        <taxon>Bigyra</taxon>
        <taxon>Labyrinthulomycetes</taxon>
        <taxon>Thraustochytrida</taxon>
        <taxon>Thraustochytriidae</taxon>
        <taxon>Aplanochytrium</taxon>
    </lineage>
</organism>
<keyword evidence="3" id="KW-0677">Repeat</keyword>
<proteinExistence type="predicted"/>
<accession>A0A6S8F7I0</accession>
<dbReference type="PANTHER" id="PTHR14091:SF0">
    <property type="entry name" value="PERIODIC TRYPTOPHAN PROTEIN 1 HOMOLOG"/>
    <property type="match status" value="1"/>
</dbReference>
<keyword evidence="1" id="KW-0597">Phosphoprotein</keyword>
<dbReference type="InterPro" id="IPR020472">
    <property type="entry name" value="WD40_PAC1"/>
</dbReference>
<evidence type="ECO:0000256" key="4">
    <source>
        <dbReference type="PROSITE-ProRule" id="PRU00221"/>
    </source>
</evidence>
<gene>
    <name evidence="6" type="ORF">ASTO00021_LOCUS15431</name>
    <name evidence="7" type="ORF">ASTO00021_LOCUS15432</name>
</gene>
<feature type="compositionally biased region" description="Acidic residues" evidence="5">
    <location>
        <begin position="56"/>
        <end position="73"/>
    </location>
</feature>
<evidence type="ECO:0000313" key="6">
    <source>
        <dbReference type="EMBL" id="CAE0445412.1"/>
    </source>
</evidence>
<dbReference type="PROSITE" id="PS50294">
    <property type="entry name" value="WD_REPEATS_REGION"/>
    <property type="match status" value="2"/>
</dbReference>
<dbReference type="InterPro" id="IPR001680">
    <property type="entry name" value="WD40_rpt"/>
</dbReference>
<evidence type="ECO:0000256" key="1">
    <source>
        <dbReference type="ARBA" id="ARBA00022553"/>
    </source>
</evidence>
<feature type="compositionally biased region" description="Basic residues" evidence="5">
    <location>
        <begin position="518"/>
        <end position="528"/>
    </location>
</feature>
<dbReference type="PROSITE" id="PS50082">
    <property type="entry name" value="WD_REPEATS_2"/>
    <property type="match status" value="2"/>
</dbReference>
<dbReference type="GO" id="GO:0006364">
    <property type="term" value="P:rRNA processing"/>
    <property type="evidence" value="ECO:0007669"/>
    <property type="project" value="InterPro"/>
</dbReference>
<dbReference type="InterPro" id="IPR044285">
    <property type="entry name" value="PWP1"/>
</dbReference>
<evidence type="ECO:0000256" key="5">
    <source>
        <dbReference type="SAM" id="MobiDB-lite"/>
    </source>
</evidence>